<evidence type="ECO:0008006" key="4">
    <source>
        <dbReference type="Google" id="ProtNLM"/>
    </source>
</evidence>
<name>A0ABS2STD5_9BACI</name>
<organism evidence="2 3">
    <name type="scientific">Shouchella xiaoxiensis</name>
    <dbReference type="NCBI Taxonomy" id="766895"/>
    <lineage>
        <taxon>Bacteria</taxon>
        <taxon>Bacillati</taxon>
        <taxon>Bacillota</taxon>
        <taxon>Bacilli</taxon>
        <taxon>Bacillales</taxon>
        <taxon>Bacillaceae</taxon>
        <taxon>Shouchella</taxon>
    </lineage>
</organism>
<gene>
    <name evidence="2" type="ORF">JOC54_001761</name>
</gene>
<feature type="transmembrane region" description="Helical" evidence="1">
    <location>
        <begin position="6"/>
        <end position="26"/>
    </location>
</feature>
<evidence type="ECO:0000313" key="2">
    <source>
        <dbReference type="EMBL" id="MBM7838505.1"/>
    </source>
</evidence>
<comment type="caution">
    <text evidence="2">The sequence shown here is derived from an EMBL/GenBank/DDBJ whole genome shotgun (WGS) entry which is preliminary data.</text>
</comment>
<keyword evidence="1" id="KW-1133">Transmembrane helix</keyword>
<dbReference type="RefSeq" id="WP_035419798.1">
    <property type="nucleotide sequence ID" value="NZ_JAFBCV010000004.1"/>
</dbReference>
<proteinExistence type="predicted"/>
<keyword evidence="1" id="KW-0812">Transmembrane</keyword>
<keyword evidence="3" id="KW-1185">Reference proteome</keyword>
<reference evidence="2" key="1">
    <citation type="submission" date="2021-01" db="EMBL/GenBank/DDBJ databases">
        <title>Genomic Encyclopedia of Type Strains, Phase IV (KMG-IV): sequencing the most valuable type-strain genomes for metagenomic binning, comparative biology and taxonomic classification.</title>
        <authorList>
            <person name="Goeker M."/>
        </authorList>
    </citation>
    <scope>NUCLEOTIDE SEQUENCE</scope>
    <source>
        <strain evidence="2">DSM 21943</strain>
    </source>
</reference>
<dbReference type="Proteomes" id="UP001179280">
    <property type="component" value="Unassembled WGS sequence"/>
</dbReference>
<evidence type="ECO:0000256" key="1">
    <source>
        <dbReference type="SAM" id="Phobius"/>
    </source>
</evidence>
<keyword evidence="1" id="KW-0472">Membrane</keyword>
<evidence type="ECO:0000313" key="3">
    <source>
        <dbReference type="Proteomes" id="UP001179280"/>
    </source>
</evidence>
<protein>
    <recommendedName>
        <fullName evidence="4">Sigma-w pathway protein ysdB</fullName>
    </recommendedName>
</protein>
<sequence>MLVLMFRLLIVATFIVIVYSIIRYTVHPERKLAKAHENKQFYLLDDEKNVRKNFQLTYKGTLFEGEKYLASTSKSFAVVRIYMKANKDDLQGLRHEDFRFIEEEIRLHYPEATVEWNTPIKEFLKN</sequence>
<dbReference type="EMBL" id="JAFBCV010000004">
    <property type="protein sequence ID" value="MBM7838505.1"/>
    <property type="molecule type" value="Genomic_DNA"/>
</dbReference>
<accession>A0ABS2STD5</accession>